<comment type="caution">
    <text evidence="1">The sequence shown here is derived from an EMBL/GenBank/DDBJ whole genome shotgun (WGS) entry which is preliminary data.</text>
</comment>
<proteinExistence type="predicted"/>
<dbReference type="InterPro" id="IPR036866">
    <property type="entry name" value="RibonucZ/Hydroxyglut_hydro"/>
</dbReference>
<evidence type="ECO:0000313" key="1">
    <source>
        <dbReference type="EMBL" id="PSR29432.1"/>
    </source>
</evidence>
<dbReference type="EMBL" id="PXYX01000002">
    <property type="protein sequence ID" value="PSR29432.1"/>
    <property type="molecule type" value="Genomic_DNA"/>
</dbReference>
<sequence length="167" mass="19054">MCPPPPIIDHIGASRLFRTAEKWIHNYDSDRLSDEQATEFNKLGSDVGGLYGLSYLLLGHHTKGSVVLYDVTTHCLFCGDYICFFGNKVAHNNFLTFGEDLRDKTRAFVTAWSQSPENRHKYQFEMFVHELKLLSSYKEAMYLATGHGSILHHHIVDFINELGSIDN</sequence>
<gene>
    <name evidence="1" type="ORF">C7B47_01575</name>
</gene>
<dbReference type="SUPFAM" id="SSF56281">
    <property type="entry name" value="Metallo-hydrolase/oxidoreductase"/>
    <property type="match status" value="1"/>
</dbReference>
<dbReference type="Gene3D" id="3.60.15.10">
    <property type="entry name" value="Ribonuclease Z/Hydroxyacylglutathione hydrolase-like"/>
    <property type="match status" value="1"/>
</dbReference>
<evidence type="ECO:0000313" key="2">
    <source>
        <dbReference type="Proteomes" id="UP000242705"/>
    </source>
</evidence>
<dbReference type="AlphaFoldDB" id="A0A2T2X4L9"/>
<reference evidence="1 2" key="1">
    <citation type="journal article" date="2014" name="BMC Genomics">
        <title>Comparison of environmental and isolate Sulfobacillus genomes reveals diverse carbon, sulfur, nitrogen, and hydrogen metabolisms.</title>
        <authorList>
            <person name="Justice N.B."/>
            <person name="Norman A."/>
            <person name="Brown C.T."/>
            <person name="Singh A."/>
            <person name="Thomas B.C."/>
            <person name="Banfield J.F."/>
        </authorList>
    </citation>
    <scope>NUCLEOTIDE SEQUENCE [LARGE SCALE GENOMIC DNA]</scope>
    <source>
        <strain evidence="1">AMDSBA5</strain>
    </source>
</reference>
<accession>A0A2T2X4L9</accession>
<dbReference type="Proteomes" id="UP000242705">
    <property type="component" value="Unassembled WGS sequence"/>
</dbReference>
<name>A0A2T2X4L9_SULTH</name>
<organism evidence="1 2">
    <name type="scientific">Sulfobacillus thermosulfidooxidans</name>
    <dbReference type="NCBI Taxonomy" id="28034"/>
    <lineage>
        <taxon>Bacteria</taxon>
        <taxon>Bacillati</taxon>
        <taxon>Bacillota</taxon>
        <taxon>Clostridia</taxon>
        <taxon>Eubacteriales</taxon>
        <taxon>Clostridiales Family XVII. Incertae Sedis</taxon>
        <taxon>Sulfobacillus</taxon>
    </lineage>
</organism>
<protein>
    <submittedName>
        <fullName evidence="1">Uncharacterized protein</fullName>
    </submittedName>
</protein>